<evidence type="ECO:0000313" key="1">
    <source>
        <dbReference type="EMBL" id="KAK7070593.1"/>
    </source>
</evidence>
<proteinExistence type="predicted"/>
<protein>
    <submittedName>
        <fullName evidence="1">Uncharacterized protein</fullName>
    </submittedName>
</protein>
<feature type="non-terminal residue" evidence="1">
    <location>
        <position position="1"/>
    </location>
</feature>
<reference evidence="1 2" key="1">
    <citation type="submission" date="2023-11" db="EMBL/GenBank/DDBJ databases">
        <title>Halocaridina rubra genome assembly.</title>
        <authorList>
            <person name="Smith C."/>
        </authorList>
    </citation>
    <scope>NUCLEOTIDE SEQUENCE [LARGE SCALE GENOMIC DNA]</scope>
    <source>
        <strain evidence="1">EP-1</strain>
        <tissue evidence="1">Whole</tissue>
    </source>
</reference>
<dbReference type="AlphaFoldDB" id="A0AAN8WY03"/>
<sequence length="66" mass="7740">ASCSYRVSWQCRLSATLLSICVKILLHRESERQREFDVYTMETALPKIDWDAIEAHLKATKDAERR</sequence>
<evidence type="ECO:0000313" key="2">
    <source>
        <dbReference type="Proteomes" id="UP001381693"/>
    </source>
</evidence>
<dbReference type="Proteomes" id="UP001381693">
    <property type="component" value="Unassembled WGS sequence"/>
</dbReference>
<feature type="non-terminal residue" evidence="1">
    <location>
        <position position="66"/>
    </location>
</feature>
<keyword evidence="2" id="KW-1185">Reference proteome</keyword>
<accession>A0AAN8WY03</accession>
<gene>
    <name evidence="1" type="ORF">SK128_021720</name>
</gene>
<comment type="caution">
    <text evidence="1">The sequence shown here is derived from an EMBL/GenBank/DDBJ whole genome shotgun (WGS) entry which is preliminary data.</text>
</comment>
<dbReference type="EMBL" id="JAXCGZ010015297">
    <property type="protein sequence ID" value="KAK7070593.1"/>
    <property type="molecule type" value="Genomic_DNA"/>
</dbReference>
<name>A0AAN8WY03_HALRR</name>
<organism evidence="1 2">
    <name type="scientific">Halocaridina rubra</name>
    <name type="common">Hawaiian red shrimp</name>
    <dbReference type="NCBI Taxonomy" id="373956"/>
    <lineage>
        <taxon>Eukaryota</taxon>
        <taxon>Metazoa</taxon>
        <taxon>Ecdysozoa</taxon>
        <taxon>Arthropoda</taxon>
        <taxon>Crustacea</taxon>
        <taxon>Multicrustacea</taxon>
        <taxon>Malacostraca</taxon>
        <taxon>Eumalacostraca</taxon>
        <taxon>Eucarida</taxon>
        <taxon>Decapoda</taxon>
        <taxon>Pleocyemata</taxon>
        <taxon>Caridea</taxon>
        <taxon>Atyoidea</taxon>
        <taxon>Atyidae</taxon>
        <taxon>Halocaridina</taxon>
    </lineage>
</organism>